<evidence type="ECO:0000256" key="1">
    <source>
        <dbReference type="SAM" id="MobiDB-lite"/>
    </source>
</evidence>
<keyword evidence="3" id="KW-1185">Reference proteome</keyword>
<accession>A0A9D3M3C7</accession>
<dbReference type="AlphaFoldDB" id="A0A9D3M3C7"/>
<sequence length="63" mass="7431">MKCGASANRERERERRQMNERERGRESERASAMGNRWHIWLCAKATGMNCRTPVILRLVAGRW</sequence>
<evidence type="ECO:0000313" key="2">
    <source>
        <dbReference type="EMBL" id="KAG5841786.1"/>
    </source>
</evidence>
<proteinExistence type="predicted"/>
<protein>
    <submittedName>
        <fullName evidence="2">Uncharacterized protein</fullName>
    </submittedName>
</protein>
<gene>
    <name evidence="2" type="ORF">ANANG_G00170630</name>
</gene>
<dbReference type="Proteomes" id="UP001044222">
    <property type="component" value="Chromosome 9"/>
</dbReference>
<feature type="region of interest" description="Disordered" evidence="1">
    <location>
        <begin position="1"/>
        <end position="30"/>
    </location>
</feature>
<dbReference type="EMBL" id="JAFIRN010000009">
    <property type="protein sequence ID" value="KAG5841786.1"/>
    <property type="molecule type" value="Genomic_DNA"/>
</dbReference>
<organism evidence="2 3">
    <name type="scientific">Anguilla anguilla</name>
    <name type="common">European freshwater eel</name>
    <name type="synonym">Muraena anguilla</name>
    <dbReference type="NCBI Taxonomy" id="7936"/>
    <lineage>
        <taxon>Eukaryota</taxon>
        <taxon>Metazoa</taxon>
        <taxon>Chordata</taxon>
        <taxon>Craniata</taxon>
        <taxon>Vertebrata</taxon>
        <taxon>Euteleostomi</taxon>
        <taxon>Actinopterygii</taxon>
        <taxon>Neopterygii</taxon>
        <taxon>Teleostei</taxon>
        <taxon>Anguilliformes</taxon>
        <taxon>Anguillidae</taxon>
        <taxon>Anguilla</taxon>
    </lineage>
</organism>
<reference evidence="2" key="1">
    <citation type="submission" date="2021-01" db="EMBL/GenBank/DDBJ databases">
        <title>A chromosome-scale assembly of European eel, Anguilla anguilla.</title>
        <authorList>
            <person name="Henkel C."/>
            <person name="Jong-Raadsen S.A."/>
            <person name="Dufour S."/>
            <person name="Weltzien F.-A."/>
            <person name="Palstra A.P."/>
            <person name="Pelster B."/>
            <person name="Spaink H.P."/>
            <person name="Van Den Thillart G.E."/>
            <person name="Jansen H."/>
            <person name="Zahm M."/>
            <person name="Klopp C."/>
            <person name="Cedric C."/>
            <person name="Louis A."/>
            <person name="Berthelot C."/>
            <person name="Parey E."/>
            <person name="Roest Crollius H."/>
            <person name="Montfort J."/>
            <person name="Robinson-Rechavi M."/>
            <person name="Bucao C."/>
            <person name="Bouchez O."/>
            <person name="Gislard M."/>
            <person name="Lluch J."/>
            <person name="Milhes M."/>
            <person name="Lampietro C."/>
            <person name="Lopez Roques C."/>
            <person name="Donnadieu C."/>
            <person name="Braasch I."/>
            <person name="Desvignes T."/>
            <person name="Postlethwait J."/>
            <person name="Bobe J."/>
            <person name="Guiguen Y."/>
            <person name="Dirks R."/>
        </authorList>
    </citation>
    <scope>NUCLEOTIDE SEQUENCE</scope>
    <source>
        <strain evidence="2">Tag_6206</strain>
        <tissue evidence="2">Liver</tissue>
    </source>
</reference>
<evidence type="ECO:0000313" key="3">
    <source>
        <dbReference type="Proteomes" id="UP001044222"/>
    </source>
</evidence>
<name>A0A9D3M3C7_ANGAN</name>
<feature type="compositionally biased region" description="Basic and acidic residues" evidence="1">
    <location>
        <begin position="8"/>
        <end position="29"/>
    </location>
</feature>
<feature type="non-terminal residue" evidence="2">
    <location>
        <position position="63"/>
    </location>
</feature>
<comment type="caution">
    <text evidence="2">The sequence shown here is derived from an EMBL/GenBank/DDBJ whole genome shotgun (WGS) entry which is preliminary data.</text>
</comment>